<feature type="region of interest" description="Disordered" evidence="1">
    <location>
        <begin position="1"/>
        <end position="110"/>
    </location>
</feature>
<dbReference type="Pfam" id="PF10691">
    <property type="entry name" value="DUF2497"/>
    <property type="match status" value="1"/>
</dbReference>
<reference evidence="2" key="2">
    <citation type="submission" date="2020-09" db="EMBL/GenBank/DDBJ databases">
        <authorList>
            <person name="Sun Q."/>
            <person name="Kim S."/>
        </authorList>
    </citation>
    <scope>NUCLEOTIDE SEQUENCE</scope>
    <source>
        <strain evidence="2">KCTC 42590</strain>
    </source>
</reference>
<sequence length="201" mass="21835">MGANKLAGSMSDTASDEEPTMEEILASIRRIISDDDGEGEAESAAEEAAPTPEPVPEEVVPEPEFAPEPEPTPEPEIAPEPEVVPEIEPEPAPLPVQEPEPAPAQADEDEDDVFDLTEFATEQPVNPADPIVSEPVEDRASLSFNQLSSMMVSGYVGDENTLEALVRSMLKPMLQGWLDENLPQIVQDAVEREVARIARRK</sequence>
<dbReference type="Proteomes" id="UP000630923">
    <property type="component" value="Unassembled WGS sequence"/>
</dbReference>
<proteinExistence type="predicted"/>
<gene>
    <name evidence="2" type="ORF">GCM10017044_20910</name>
</gene>
<evidence type="ECO:0000313" key="3">
    <source>
        <dbReference type="Proteomes" id="UP000630923"/>
    </source>
</evidence>
<accession>A0A919E8R8</accession>
<name>A0A919E8R8_9PROT</name>
<organism evidence="2 3">
    <name type="scientific">Kordiimonas sediminis</name>
    <dbReference type="NCBI Taxonomy" id="1735581"/>
    <lineage>
        <taxon>Bacteria</taxon>
        <taxon>Pseudomonadati</taxon>
        <taxon>Pseudomonadota</taxon>
        <taxon>Alphaproteobacteria</taxon>
        <taxon>Kordiimonadales</taxon>
        <taxon>Kordiimonadaceae</taxon>
        <taxon>Kordiimonas</taxon>
    </lineage>
</organism>
<feature type="compositionally biased region" description="Pro residues" evidence="1">
    <location>
        <begin position="90"/>
        <end position="102"/>
    </location>
</feature>
<dbReference type="AlphaFoldDB" id="A0A919E8R8"/>
<reference evidence="2" key="1">
    <citation type="journal article" date="2014" name="Int. J. Syst. Evol. Microbiol.">
        <title>Complete genome sequence of Corynebacterium casei LMG S-19264T (=DSM 44701T), isolated from a smear-ripened cheese.</title>
        <authorList>
            <consortium name="US DOE Joint Genome Institute (JGI-PGF)"/>
            <person name="Walter F."/>
            <person name="Albersmeier A."/>
            <person name="Kalinowski J."/>
            <person name="Ruckert C."/>
        </authorList>
    </citation>
    <scope>NUCLEOTIDE SEQUENCE</scope>
    <source>
        <strain evidence="2">KCTC 42590</strain>
    </source>
</reference>
<evidence type="ECO:0008006" key="4">
    <source>
        <dbReference type="Google" id="ProtNLM"/>
    </source>
</evidence>
<evidence type="ECO:0000313" key="2">
    <source>
        <dbReference type="EMBL" id="GHF25889.1"/>
    </source>
</evidence>
<protein>
    <recommendedName>
        <fullName evidence="4">DUF2497 domain-containing protein</fullName>
    </recommendedName>
</protein>
<feature type="compositionally biased region" description="Acidic residues" evidence="1">
    <location>
        <begin position="55"/>
        <end position="89"/>
    </location>
</feature>
<dbReference type="EMBL" id="BNCI01000002">
    <property type="protein sequence ID" value="GHF25889.1"/>
    <property type="molecule type" value="Genomic_DNA"/>
</dbReference>
<evidence type="ECO:0000256" key="1">
    <source>
        <dbReference type="SAM" id="MobiDB-lite"/>
    </source>
</evidence>
<dbReference type="InterPro" id="IPR019632">
    <property type="entry name" value="DUF2497"/>
</dbReference>
<keyword evidence="3" id="KW-1185">Reference proteome</keyword>
<comment type="caution">
    <text evidence="2">The sequence shown here is derived from an EMBL/GenBank/DDBJ whole genome shotgun (WGS) entry which is preliminary data.</text>
</comment>
<feature type="compositionally biased region" description="Acidic residues" evidence="1">
    <location>
        <begin position="34"/>
        <end position="45"/>
    </location>
</feature>